<evidence type="ECO:0000256" key="7">
    <source>
        <dbReference type="SAM" id="MobiDB-lite"/>
    </source>
</evidence>
<keyword evidence="4" id="KW-0808">Transferase</keyword>
<keyword evidence="5" id="KW-0333">Golgi apparatus</keyword>
<keyword evidence="8" id="KW-0812">Transmembrane</keyword>
<sequence>MKRGGRNESGKKLVSGGGAAAVACLLLPLLVLAVLKSDFMPQQAVHIAETSIGEAGVEGAIWQPRQQLVAKSKAAHDPVVEAPPSSPASGDEMPDKVVDANRDLKNGKGFLATKMGMDGSLIKSGYNYCVHADADVAAPRSKLSCNFSSYRTNMCAMQGDVRLHGKTATVYVVSASDDNRPDNGTITIRPYPRKWETPTMQLVREVTIRWRAPPGPGAPRCTVTYDVPAVVFSTGGYGVNIFHAITDIIMPLYNTAREYDGRVRLVATNYDRKWIAKYRHALSMLSIYPVMDLDADNEVRCFPSVHVGTESHKELGIDSALSGKGYTTMGFRGLLRSAYSLKREWVTPIKSGRPRLVMVLRRNSRALMNEAEVIAAATEVGFEVVAAGPEVVRDLGKFAGTVNSCDVLVGVHGAGLSNMVFLPRNGTVVQIVPWGEMKWPAWTSYGEPVAPMGLRYVEYEVTAEETTLKYVYPRNHTVFTDPVSLHKQGFNMLWETFLNGQNVTLDIHRFTGVLQHIYRSVTITS</sequence>
<dbReference type="GO" id="GO:0000139">
    <property type="term" value="C:Golgi membrane"/>
    <property type="evidence" value="ECO:0007669"/>
    <property type="project" value="UniProtKB-SubCell"/>
</dbReference>
<gene>
    <name evidence="10" type="ORF">TRITD_6Bv1G227490</name>
</gene>
<dbReference type="GO" id="GO:0016763">
    <property type="term" value="F:pentosyltransferase activity"/>
    <property type="evidence" value="ECO:0007669"/>
    <property type="project" value="UniProtKB-ARBA"/>
</dbReference>
<dbReference type="PROSITE" id="PS51257">
    <property type="entry name" value="PROKAR_LIPOPROTEIN"/>
    <property type="match status" value="1"/>
</dbReference>
<keyword evidence="11" id="KW-1185">Reference proteome</keyword>
<dbReference type="EMBL" id="LT934122">
    <property type="protein sequence ID" value="VAI63918.1"/>
    <property type="molecule type" value="Genomic_DNA"/>
</dbReference>
<comment type="subcellular location">
    <subcellularLocation>
        <location evidence="1">Golgi apparatus membrane</location>
        <topology evidence="1">Single-pass type II membrane protein</topology>
    </subcellularLocation>
</comment>
<keyword evidence="8" id="KW-0472">Membrane</keyword>
<evidence type="ECO:0000259" key="9">
    <source>
        <dbReference type="Pfam" id="PF04577"/>
    </source>
</evidence>
<keyword evidence="3" id="KW-0328">Glycosyltransferase</keyword>
<dbReference type="Gramene" id="TRITD6Bv1G227490.3">
    <property type="protein sequence ID" value="TRITD6Bv1G227490.3"/>
    <property type="gene ID" value="TRITD6Bv1G227490"/>
</dbReference>
<feature type="transmembrane region" description="Helical" evidence="8">
    <location>
        <begin position="12"/>
        <end position="35"/>
    </location>
</feature>
<evidence type="ECO:0000256" key="5">
    <source>
        <dbReference type="ARBA" id="ARBA00023034"/>
    </source>
</evidence>
<evidence type="ECO:0000256" key="1">
    <source>
        <dbReference type="ARBA" id="ARBA00004323"/>
    </source>
</evidence>
<evidence type="ECO:0000313" key="11">
    <source>
        <dbReference type="Proteomes" id="UP000324705"/>
    </source>
</evidence>
<dbReference type="InterPro" id="IPR007657">
    <property type="entry name" value="Glycosyltransferase_61"/>
</dbReference>
<name>A0A9R1BGM9_TRITD</name>
<dbReference type="PANTHER" id="PTHR20961:SF159">
    <property type="match status" value="1"/>
</dbReference>
<dbReference type="AlphaFoldDB" id="A0A9R1BGM9"/>
<evidence type="ECO:0000256" key="4">
    <source>
        <dbReference type="ARBA" id="ARBA00022679"/>
    </source>
</evidence>
<dbReference type="Pfam" id="PF04577">
    <property type="entry name" value="Glyco_transf_61"/>
    <property type="match status" value="1"/>
</dbReference>
<proteinExistence type="predicted"/>
<dbReference type="Proteomes" id="UP000324705">
    <property type="component" value="Chromosome 6B"/>
</dbReference>
<protein>
    <recommendedName>
        <fullName evidence="9">Glycosyltransferase 61 catalytic domain-containing protein</fullName>
    </recommendedName>
</protein>
<keyword evidence="8" id="KW-1133">Transmembrane helix</keyword>
<dbReference type="InterPro" id="IPR049625">
    <property type="entry name" value="Glyco_transf_61_cat"/>
</dbReference>
<accession>A0A9R1BGM9</accession>
<organism evidence="10 11">
    <name type="scientific">Triticum turgidum subsp. durum</name>
    <name type="common">Durum wheat</name>
    <name type="synonym">Triticum durum</name>
    <dbReference type="NCBI Taxonomy" id="4567"/>
    <lineage>
        <taxon>Eukaryota</taxon>
        <taxon>Viridiplantae</taxon>
        <taxon>Streptophyta</taxon>
        <taxon>Embryophyta</taxon>
        <taxon>Tracheophyta</taxon>
        <taxon>Spermatophyta</taxon>
        <taxon>Magnoliopsida</taxon>
        <taxon>Liliopsida</taxon>
        <taxon>Poales</taxon>
        <taxon>Poaceae</taxon>
        <taxon>BOP clade</taxon>
        <taxon>Pooideae</taxon>
        <taxon>Triticodae</taxon>
        <taxon>Triticeae</taxon>
        <taxon>Triticinae</taxon>
        <taxon>Triticum</taxon>
    </lineage>
</organism>
<evidence type="ECO:0000256" key="3">
    <source>
        <dbReference type="ARBA" id="ARBA00022676"/>
    </source>
</evidence>
<dbReference type="PANTHER" id="PTHR20961">
    <property type="entry name" value="GLYCOSYLTRANSFERASE"/>
    <property type="match status" value="1"/>
</dbReference>
<keyword evidence="6" id="KW-0325">Glycoprotein</keyword>
<feature type="domain" description="Glycosyltransferase 61 catalytic" evidence="9">
    <location>
        <begin position="335"/>
        <end position="429"/>
    </location>
</feature>
<reference evidence="10 11" key="1">
    <citation type="submission" date="2017-09" db="EMBL/GenBank/DDBJ databases">
        <authorList>
            <consortium name="International Durum Wheat Genome Sequencing Consortium (IDWGSC)"/>
            <person name="Milanesi L."/>
        </authorList>
    </citation>
    <scope>NUCLEOTIDE SEQUENCE [LARGE SCALE GENOMIC DNA]</scope>
    <source>
        <strain evidence="11">cv. Svevo</strain>
    </source>
</reference>
<comment type="pathway">
    <text evidence="2">Glycan metabolism.</text>
</comment>
<evidence type="ECO:0000313" key="10">
    <source>
        <dbReference type="EMBL" id="VAI63918.1"/>
    </source>
</evidence>
<feature type="region of interest" description="Disordered" evidence="7">
    <location>
        <begin position="72"/>
        <end position="94"/>
    </location>
</feature>
<evidence type="ECO:0000256" key="2">
    <source>
        <dbReference type="ARBA" id="ARBA00004881"/>
    </source>
</evidence>
<dbReference type="OMA" id="WESTMEF"/>
<evidence type="ECO:0000256" key="8">
    <source>
        <dbReference type="SAM" id="Phobius"/>
    </source>
</evidence>
<evidence type="ECO:0000256" key="6">
    <source>
        <dbReference type="ARBA" id="ARBA00023180"/>
    </source>
</evidence>